<gene>
    <name evidence="1" type="ORF">TEOVI_000618600</name>
</gene>
<dbReference type="VEuPathDB" id="TriTrypDB:TEOVI_000618600"/>
<proteinExistence type="predicted"/>
<organism evidence="1 2">
    <name type="scientific">Trypanosoma equiperdum</name>
    <dbReference type="NCBI Taxonomy" id="5694"/>
    <lineage>
        <taxon>Eukaryota</taxon>
        <taxon>Discoba</taxon>
        <taxon>Euglenozoa</taxon>
        <taxon>Kinetoplastea</taxon>
        <taxon>Metakinetoplastina</taxon>
        <taxon>Trypanosomatida</taxon>
        <taxon>Trypanosomatidae</taxon>
        <taxon>Trypanosoma</taxon>
    </lineage>
</organism>
<comment type="caution">
    <text evidence="1">The sequence shown here is derived from an EMBL/GenBank/DDBJ whole genome shotgun (WGS) entry which is preliminary data.</text>
</comment>
<dbReference type="Proteomes" id="UP000195570">
    <property type="component" value="Unassembled WGS sequence"/>
</dbReference>
<dbReference type="AlphaFoldDB" id="A0A1G4I9J3"/>
<reference evidence="1" key="1">
    <citation type="submission" date="2016-09" db="EMBL/GenBank/DDBJ databases">
        <authorList>
            <person name="Hebert L."/>
            <person name="Moumen B."/>
        </authorList>
    </citation>
    <scope>NUCLEOTIDE SEQUENCE [LARGE SCALE GENOMIC DNA]</scope>
    <source>
        <strain evidence="1">OVI</strain>
    </source>
</reference>
<name>A0A1G4I9J3_TRYEQ</name>
<evidence type="ECO:0000313" key="2">
    <source>
        <dbReference type="Proteomes" id="UP000195570"/>
    </source>
</evidence>
<dbReference type="GeneID" id="92380125"/>
<dbReference type="EMBL" id="CZPT02001086">
    <property type="protein sequence ID" value="SCU68855.1"/>
    <property type="molecule type" value="Genomic_DNA"/>
</dbReference>
<dbReference type="RefSeq" id="XP_067079934.1">
    <property type="nucleotide sequence ID" value="XM_067223833.1"/>
</dbReference>
<keyword evidence="2" id="KW-1185">Reference proteome</keyword>
<protein>
    <submittedName>
        <fullName evidence="1">Uncharacterized protein</fullName>
    </submittedName>
</protein>
<accession>A0A1G4I9J3</accession>
<sequence length="256" mass="28867">MPVCVLVPLHQADTPAVTEEMLGSAVRVAFNELRMIGLGCITWCSVSSARLQQEVRRRYPLAYDRHIMCGQWAGKWHHFVEGVAGLRCFLYSTTDYAEAAHLATHIAVSELRCCLQEDIFSLVRLSDEGVGARLLSDVLEHTTLNHNCWQLALEAVITSQLNGRPRWLSKAVEAPHVVELLRQINEPPFPGRRPGSERLRRCAAHELVKLLSARYELVRHVSGSQLRRHVSQCLCTWGAIPATFNKWDEERIAVNG</sequence>
<evidence type="ECO:0000313" key="1">
    <source>
        <dbReference type="EMBL" id="SCU68855.1"/>
    </source>
</evidence>